<accession>A0ABQ1DWE9</accession>
<organism evidence="1 2">
    <name type="scientific">Butyricicoccus faecihominis</name>
    <dbReference type="NCBI Taxonomy" id="1712515"/>
    <lineage>
        <taxon>Bacteria</taxon>
        <taxon>Bacillati</taxon>
        <taxon>Bacillota</taxon>
        <taxon>Clostridia</taxon>
        <taxon>Eubacteriales</taxon>
        <taxon>Butyricicoccaceae</taxon>
        <taxon>Butyricicoccus</taxon>
    </lineage>
</organism>
<sequence>MTKYTTIAGDMWDGIAYKTLGDEAYTDRLMKLNPQYRRTFVFPAGITLTVPEPETRVSSDLPPWKRGTAE</sequence>
<evidence type="ECO:0000313" key="2">
    <source>
        <dbReference type="Proteomes" id="UP000620147"/>
    </source>
</evidence>
<dbReference type="Pfam" id="PF05489">
    <property type="entry name" value="Phage_tail_X"/>
    <property type="match status" value="1"/>
</dbReference>
<proteinExistence type="predicted"/>
<evidence type="ECO:0000313" key="1">
    <source>
        <dbReference type="EMBL" id="GFO87058.1"/>
    </source>
</evidence>
<dbReference type="InterPro" id="IPR008861">
    <property type="entry name" value="GpX-like"/>
</dbReference>
<keyword evidence="2" id="KW-1185">Reference proteome</keyword>
<dbReference type="RefSeq" id="WP_118760527.1">
    <property type="nucleotide sequence ID" value="NZ_BLYJ01000002.1"/>
</dbReference>
<gene>
    <name evidence="1" type="ORF">BUFA31_02220</name>
</gene>
<reference evidence="1 2" key="1">
    <citation type="submission" date="2020-06" db="EMBL/GenBank/DDBJ databases">
        <title>Characterization of fructooligosaccharide metabolism and fructooligosaccharide-degrading enzymes in human commensal butyrate producers.</title>
        <authorList>
            <person name="Tanno H."/>
            <person name="Fujii T."/>
            <person name="Hirano K."/>
            <person name="Maeno S."/>
            <person name="Tonozuka T."/>
            <person name="Sakamoto M."/>
            <person name="Ohkuma M."/>
            <person name="Tochio T."/>
            <person name="Endo A."/>
        </authorList>
    </citation>
    <scope>NUCLEOTIDE SEQUENCE [LARGE SCALE GENOMIC DNA]</scope>
    <source>
        <strain evidence="1 2">JCM 31056</strain>
    </source>
</reference>
<dbReference type="Proteomes" id="UP000620147">
    <property type="component" value="Unassembled WGS sequence"/>
</dbReference>
<dbReference type="EMBL" id="BLYJ01000002">
    <property type="protein sequence ID" value="GFO87058.1"/>
    <property type="molecule type" value="Genomic_DNA"/>
</dbReference>
<comment type="caution">
    <text evidence="1">The sequence shown here is derived from an EMBL/GenBank/DDBJ whole genome shotgun (WGS) entry which is preliminary data.</text>
</comment>
<protein>
    <submittedName>
        <fullName evidence="1">Membrane protein</fullName>
    </submittedName>
</protein>
<name>A0ABQ1DWE9_9FIRM</name>